<dbReference type="CDD" id="cd06263">
    <property type="entry name" value="MAM"/>
    <property type="match status" value="1"/>
</dbReference>
<dbReference type="SUPFAM" id="SSF90188">
    <property type="entry name" value="Somatomedin B domain"/>
    <property type="match status" value="1"/>
</dbReference>
<dbReference type="InterPro" id="IPR013320">
    <property type="entry name" value="ConA-like_dom_sf"/>
</dbReference>
<feature type="domain" description="SMB" evidence="7">
    <location>
        <begin position="292"/>
        <end position="337"/>
    </location>
</feature>
<dbReference type="Pfam" id="PF01033">
    <property type="entry name" value="Somatomedin_B"/>
    <property type="match status" value="1"/>
</dbReference>
<dbReference type="InterPro" id="IPR051560">
    <property type="entry name" value="MAM_domain-containing"/>
</dbReference>
<keyword evidence="9" id="KW-1185">Reference proteome</keyword>
<dbReference type="Gene3D" id="2.60.120.200">
    <property type="match status" value="1"/>
</dbReference>
<dbReference type="SMART" id="SM00032">
    <property type="entry name" value="CCP"/>
    <property type="match status" value="1"/>
</dbReference>
<evidence type="ECO:0000259" key="5">
    <source>
        <dbReference type="PROSITE" id="PS50060"/>
    </source>
</evidence>
<dbReference type="GO" id="GO:0016020">
    <property type="term" value="C:membrane"/>
    <property type="evidence" value="ECO:0007669"/>
    <property type="project" value="InterPro"/>
</dbReference>
<proteinExistence type="predicted"/>
<keyword evidence="4" id="KW-0472">Membrane</keyword>
<evidence type="ECO:0000313" key="8">
    <source>
        <dbReference type="EMBL" id="KAF6201137.1"/>
    </source>
</evidence>
<dbReference type="SMART" id="SM00201">
    <property type="entry name" value="SO"/>
    <property type="match status" value="1"/>
</dbReference>
<dbReference type="CDD" id="cd00033">
    <property type="entry name" value="CCP"/>
    <property type="match status" value="1"/>
</dbReference>
<dbReference type="OrthoDB" id="6107927at2759"/>
<dbReference type="SUPFAM" id="SSF57535">
    <property type="entry name" value="Complement control module/SCR domain"/>
    <property type="match status" value="1"/>
</dbReference>
<feature type="compositionally biased region" description="Low complexity" evidence="3">
    <location>
        <begin position="337"/>
        <end position="355"/>
    </location>
</feature>
<comment type="caution">
    <text evidence="8">The sequence shown here is derived from an EMBL/GenBank/DDBJ whole genome shotgun (WGS) entry which is preliminary data.</text>
</comment>
<dbReference type="SUPFAM" id="SSF49899">
    <property type="entry name" value="Concanavalin A-like lectins/glucanases"/>
    <property type="match status" value="1"/>
</dbReference>
<name>A0A8S9WWP2_APOLU</name>
<dbReference type="InterPro" id="IPR000998">
    <property type="entry name" value="MAM_dom"/>
</dbReference>
<evidence type="ECO:0000256" key="3">
    <source>
        <dbReference type="SAM" id="MobiDB-lite"/>
    </source>
</evidence>
<dbReference type="PANTHER" id="PTHR23282">
    <property type="entry name" value="APICAL ENDOSOMAL GLYCOPROTEIN PRECURSOR"/>
    <property type="match status" value="1"/>
</dbReference>
<dbReference type="PROSITE" id="PS50060">
    <property type="entry name" value="MAM_2"/>
    <property type="match status" value="1"/>
</dbReference>
<dbReference type="PROSITE" id="PS00524">
    <property type="entry name" value="SMB_1"/>
    <property type="match status" value="1"/>
</dbReference>
<dbReference type="InterPro" id="IPR035976">
    <property type="entry name" value="Sushi/SCR/CCP_sf"/>
</dbReference>
<dbReference type="AlphaFoldDB" id="A0A8S9WWP2"/>
<organism evidence="8 9">
    <name type="scientific">Apolygus lucorum</name>
    <name type="common">Small green plant bug</name>
    <name type="synonym">Lygocoris lucorum</name>
    <dbReference type="NCBI Taxonomy" id="248454"/>
    <lineage>
        <taxon>Eukaryota</taxon>
        <taxon>Metazoa</taxon>
        <taxon>Ecdysozoa</taxon>
        <taxon>Arthropoda</taxon>
        <taxon>Hexapoda</taxon>
        <taxon>Insecta</taxon>
        <taxon>Pterygota</taxon>
        <taxon>Neoptera</taxon>
        <taxon>Paraneoptera</taxon>
        <taxon>Hemiptera</taxon>
        <taxon>Heteroptera</taxon>
        <taxon>Panheteroptera</taxon>
        <taxon>Cimicomorpha</taxon>
        <taxon>Miridae</taxon>
        <taxon>Mirini</taxon>
        <taxon>Apolygus</taxon>
    </lineage>
</organism>
<accession>A0A8S9WWP2</accession>
<dbReference type="Gene3D" id="2.10.70.10">
    <property type="entry name" value="Complement Module, domain 1"/>
    <property type="match status" value="1"/>
</dbReference>
<keyword evidence="2" id="KW-0768">Sushi</keyword>
<dbReference type="SMART" id="SM00137">
    <property type="entry name" value="MAM"/>
    <property type="match status" value="1"/>
</dbReference>
<dbReference type="CDD" id="cd12087">
    <property type="entry name" value="TM_EGFR-like"/>
    <property type="match status" value="1"/>
</dbReference>
<dbReference type="Pfam" id="PF00629">
    <property type="entry name" value="MAM"/>
    <property type="match status" value="1"/>
</dbReference>
<feature type="compositionally biased region" description="Basic and acidic residues" evidence="3">
    <location>
        <begin position="649"/>
        <end position="666"/>
    </location>
</feature>
<dbReference type="Gene3D" id="4.10.410.20">
    <property type="match status" value="1"/>
</dbReference>
<dbReference type="InterPro" id="IPR001212">
    <property type="entry name" value="Somatomedin_B_dom"/>
</dbReference>
<feature type="transmembrane region" description="Helical" evidence="4">
    <location>
        <begin position="815"/>
        <end position="836"/>
    </location>
</feature>
<keyword evidence="4" id="KW-1133">Transmembrane helix</keyword>
<dbReference type="PROSITE" id="PS50958">
    <property type="entry name" value="SMB_2"/>
    <property type="match status" value="1"/>
</dbReference>
<dbReference type="EMBL" id="WIXP02000013">
    <property type="protein sequence ID" value="KAF6201137.1"/>
    <property type="molecule type" value="Genomic_DNA"/>
</dbReference>
<dbReference type="InterPro" id="IPR000436">
    <property type="entry name" value="Sushi_SCR_CCP_dom"/>
</dbReference>
<evidence type="ECO:0000256" key="4">
    <source>
        <dbReference type="SAM" id="Phobius"/>
    </source>
</evidence>
<dbReference type="PROSITE" id="PS50923">
    <property type="entry name" value="SUSHI"/>
    <property type="match status" value="1"/>
</dbReference>
<dbReference type="Proteomes" id="UP000466442">
    <property type="component" value="Unassembled WGS sequence"/>
</dbReference>
<evidence type="ECO:0008006" key="10">
    <source>
        <dbReference type="Google" id="ProtNLM"/>
    </source>
</evidence>
<dbReference type="InterPro" id="IPR036024">
    <property type="entry name" value="Somatomedin_B-like_dom_sf"/>
</dbReference>
<keyword evidence="4" id="KW-0812">Transmembrane</keyword>
<feature type="region of interest" description="Disordered" evidence="3">
    <location>
        <begin position="334"/>
        <end position="355"/>
    </location>
</feature>
<evidence type="ECO:0000313" key="9">
    <source>
        <dbReference type="Proteomes" id="UP000466442"/>
    </source>
</evidence>
<feature type="compositionally biased region" description="Low complexity" evidence="3">
    <location>
        <begin position="672"/>
        <end position="703"/>
    </location>
</feature>
<evidence type="ECO:0000259" key="6">
    <source>
        <dbReference type="PROSITE" id="PS50923"/>
    </source>
</evidence>
<evidence type="ECO:0000256" key="1">
    <source>
        <dbReference type="ARBA" id="ARBA00023157"/>
    </source>
</evidence>
<sequence length="890" mass="99201">MIAVHIAPHSCRTVTRCRAINVPDGRMIVKHRGKVGKFICNDGYKLIGDKIATCHGGVWDTVPKCVKDIVCPHEMPKVLNGKMVVFNYVYFKVVCNPGFKVPREVQSIFPCEQFYDPDMKPPVCQLTDEQFCDFETDMCKWNNTVPYFSWILYQNATPSHSLRTGPEGDHTYGTGHYLYIEASGIPSNEERFAKLVRRFWKVDTPEVCFVFWYHMYGFNIGTLDVYVDYAKVFTKTGNLGDKWRKGIVQNLPSDRDFYISMVATTGNGYAGDIAIDDIGLVNSTDCTKIFLIETSCKDRCFEVETNSSLCKCSSECLIEANCCPDFMQTCGADGPKSTTSSEVSESTYETSQTVSQEVNYSETISSYQSSTDLSSASYTNTIDEVGSTTSDEQNRSSGTSDGVEVSPPFEGTVYDVSQKTTDGVIKITEFSYPIRKQAKTKRYDPVTESTFHRTKDSESTFTPTVILTTLLPEHRVTAVSKNKDSTSEVDMRSSEVKSSYTSPLAPVESVTRKTASGMYDFSNHPTEKYTFTVTSSSRVIHQKSEVPASFSTLASQVPTTSTTTSKTLTTSKVHRSEIQTTLNLATSQVHTTSKVQKSKVPMTSEVYRSEIQTTVERVPPRSPTTSKVPTSKLPSTVHTFEVLTTSQVKKSEVSTDSKFHRHEVPTPKHVTPEVSTTSTSPTTWLPSQQTKLKKTTQQPTEPTSHPRKPEVDQPSMEVTFKVRPSSQVTTNAAQISNEDPNIQSTIAWNDEDEDANEPTEPAVFTVEIVKKSTTKTIGNNATNSLKGSYKRQKTYVPKGRYTFSAVKSESKTTTYVSLVVGILIFLSAAFFAGYVFRRRRSHLFRGSTEESDVLYMTSDEILDFNVARRPATTGTTTPSSSQQMLCQTEY</sequence>
<reference evidence="8" key="1">
    <citation type="journal article" date="2021" name="Mol. Ecol. Resour.">
        <title>Apolygus lucorum genome provides insights into omnivorousness and mesophyll feeding.</title>
        <authorList>
            <person name="Liu Y."/>
            <person name="Liu H."/>
            <person name="Wang H."/>
            <person name="Huang T."/>
            <person name="Liu B."/>
            <person name="Yang B."/>
            <person name="Yin L."/>
            <person name="Li B."/>
            <person name="Zhang Y."/>
            <person name="Zhang S."/>
            <person name="Jiang F."/>
            <person name="Zhang X."/>
            <person name="Ren Y."/>
            <person name="Wang B."/>
            <person name="Wang S."/>
            <person name="Lu Y."/>
            <person name="Wu K."/>
            <person name="Fan W."/>
            <person name="Wang G."/>
        </authorList>
    </citation>
    <scope>NUCLEOTIDE SEQUENCE</scope>
    <source>
        <strain evidence="8">12Hb</strain>
    </source>
</reference>
<feature type="domain" description="MAM" evidence="5">
    <location>
        <begin position="130"/>
        <end position="288"/>
    </location>
</feature>
<evidence type="ECO:0000256" key="2">
    <source>
        <dbReference type="PROSITE-ProRule" id="PRU00302"/>
    </source>
</evidence>
<protein>
    <recommendedName>
        <fullName evidence="10">Sushi domain-containing protein</fullName>
    </recommendedName>
</protein>
<dbReference type="PANTHER" id="PTHR23282:SF101">
    <property type="entry name" value="MAM DOMAIN-CONTAINING PROTEIN"/>
    <property type="match status" value="1"/>
</dbReference>
<keyword evidence="1" id="KW-1015">Disulfide bond</keyword>
<gene>
    <name evidence="8" type="ORF">GE061_005584</name>
</gene>
<comment type="caution">
    <text evidence="2">Lacks conserved residue(s) required for the propagation of feature annotation.</text>
</comment>
<feature type="region of interest" description="Disordered" evidence="3">
    <location>
        <begin position="384"/>
        <end position="414"/>
    </location>
</feature>
<feature type="compositionally biased region" description="Polar residues" evidence="3">
    <location>
        <begin position="384"/>
        <end position="400"/>
    </location>
</feature>
<feature type="region of interest" description="Disordered" evidence="3">
    <location>
        <begin position="647"/>
        <end position="714"/>
    </location>
</feature>
<evidence type="ECO:0000259" key="7">
    <source>
        <dbReference type="PROSITE" id="PS50958"/>
    </source>
</evidence>
<feature type="domain" description="Sushi" evidence="6">
    <location>
        <begin position="15"/>
        <end position="67"/>
    </location>
</feature>